<feature type="non-terminal residue" evidence="1">
    <location>
        <position position="1"/>
    </location>
</feature>
<dbReference type="Proteomes" id="UP001626550">
    <property type="component" value="Unassembled WGS sequence"/>
</dbReference>
<comment type="caution">
    <text evidence="1">The sequence shown here is derived from an EMBL/GenBank/DDBJ whole genome shotgun (WGS) entry which is preliminary data.</text>
</comment>
<sequence>LSEAMFWQPRLFQLPPQQDEGVTQTLVDRMEKRQLYKCLDQLYLCQNEQGLSSQLACMLPRQSLLFCPADKLSLSEELQQQAKQAVAQTGVSVQLLHLVVRLFKSSSTKHDPVLVYYEVDGDSFAQTVPLEKTFICLLFYTGQQPLPHPLAQASKDAFRKWAREYFTN</sequence>
<dbReference type="AlphaFoldDB" id="A0ABD2Q450"/>
<proteinExistence type="predicted"/>
<reference evidence="1 2" key="1">
    <citation type="submission" date="2024-11" db="EMBL/GenBank/DDBJ databases">
        <title>Adaptive evolution of stress response genes in parasites aligns with host niche diversity.</title>
        <authorList>
            <person name="Hahn C."/>
            <person name="Resl P."/>
        </authorList>
    </citation>
    <scope>NUCLEOTIDE SEQUENCE [LARGE SCALE GENOMIC DNA]</scope>
    <source>
        <strain evidence="1">EGGRZ-B1_66</strain>
        <tissue evidence="1">Body</tissue>
    </source>
</reference>
<gene>
    <name evidence="1" type="ORF">Ciccas_008446</name>
</gene>
<evidence type="ECO:0000313" key="1">
    <source>
        <dbReference type="EMBL" id="KAL3312951.1"/>
    </source>
</evidence>
<organism evidence="1 2">
    <name type="scientific">Cichlidogyrus casuarinus</name>
    <dbReference type="NCBI Taxonomy" id="1844966"/>
    <lineage>
        <taxon>Eukaryota</taxon>
        <taxon>Metazoa</taxon>
        <taxon>Spiralia</taxon>
        <taxon>Lophotrochozoa</taxon>
        <taxon>Platyhelminthes</taxon>
        <taxon>Monogenea</taxon>
        <taxon>Monopisthocotylea</taxon>
        <taxon>Dactylogyridea</taxon>
        <taxon>Ancyrocephalidae</taxon>
        <taxon>Cichlidogyrus</taxon>
    </lineage>
</organism>
<evidence type="ECO:0000313" key="2">
    <source>
        <dbReference type="Proteomes" id="UP001626550"/>
    </source>
</evidence>
<protein>
    <submittedName>
        <fullName evidence="1">Uncharacterized protein</fullName>
    </submittedName>
</protein>
<dbReference type="EMBL" id="JBJKFK010001493">
    <property type="protein sequence ID" value="KAL3312951.1"/>
    <property type="molecule type" value="Genomic_DNA"/>
</dbReference>
<accession>A0ABD2Q450</accession>
<name>A0ABD2Q450_9PLAT</name>
<keyword evidence="2" id="KW-1185">Reference proteome</keyword>